<gene>
    <name evidence="1" type="ORF">HER27_010525</name>
</gene>
<sequence>MPYIEFSPTSVVGRGLSIEVVDRDITFRVHQCDDETEEAGHQVEVTFPAFRRHIDLLATAFERLANIHAERKRGNLPKPLNKFWVAALKEESTTSNPFRGVSVEHDNRLMYVMASFVKEVDPDDDHYERIRFSLDIEVSRQIALVLRDLAKDAAR</sequence>
<evidence type="ECO:0000313" key="2">
    <source>
        <dbReference type="Proteomes" id="UP000540266"/>
    </source>
</evidence>
<accession>A0A7X6F569</accession>
<organism evidence="1 2">
    <name type="scientific">Rhizobium phaseoli</name>
    <dbReference type="NCBI Taxonomy" id="396"/>
    <lineage>
        <taxon>Bacteria</taxon>
        <taxon>Pseudomonadati</taxon>
        <taxon>Pseudomonadota</taxon>
        <taxon>Alphaproteobacteria</taxon>
        <taxon>Hyphomicrobiales</taxon>
        <taxon>Rhizobiaceae</taxon>
        <taxon>Rhizobium/Agrobacterium group</taxon>
        <taxon>Rhizobium</taxon>
    </lineage>
</organism>
<dbReference type="EMBL" id="CP064931">
    <property type="protein sequence ID" value="QPK10932.1"/>
    <property type="molecule type" value="Genomic_DNA"/>
</dbReference>
<reference evidence="1 2" key="1">
    <citation type="submission" date="2020-11" db="EMBL/GenBank/DDBJ databases">
        <title>Indigenous Rhizobia Nodulating Common beans in Western Kenya.</title>
        <authorList>
            <person name="Wekesa C.S."/>
            <person name="Oelmueller R."/>
            <person name="Furch A.C."/>
        </authorList>
    </citation>
    <scope>NUCLEOTIDE SEQUENCE [LARGE SCALE GENOMIC DNA]</scope>
    <source>
        <strain evidence="2">BS3</strain>
    </source>
</reference>
<protein>
    <submittedName>
        <fullName evidence="1">Uncharacterized protein</fullName>
    </submittedName>
</protein>
<evidence type="ECO:0000313" key="1">
    <source>
        <dbReference type="EMBL" id="QPK10932.1"/>
    </source>
</evidence>
<dbReference type="AlphaFoldDB" id="A0A7X6F569"/>
<name>A0A7X6F569_9HYPH</name>
<proteinExistence type="predicted"/>
<dbReference type="Proteomes" id="UP000540266">
    <property type="component" value="Chromosome"/>
</dbReference>
<dbReference type="RefSeq" id="WP_167860778.1">
    <property type="nucleotide sequence ID" value="NZ_CP064931.1"/>
</dbReference>